<dbReference type="PROSITE" id="PS00550">
    <property type="entry name" value="HEMERYTHRINS"/>
    <property type="match status" value="1"/>
</dbReference>
<dbReference type="RefSeq" id="WP_046859904.1">
    <property type="nucleotide sequence ID" value="NZ_CP011412.1"/>
</dbReference>
<dbReference type="OrthoDB" id="1122424at2"/>
<dbReference type="SUPFAM" id="SSF47188">
    <property type="entry name" value="Hemerythrin-like"/>
    <property type="match status" value="1"/>
</dbReference>
<evidence type="ECO:0000256" key="4">
    <source>
        <dbReference type="ARBA" id="ARBA00023004"/>
    </source>
</evidence>
<protein>
    <recommendedName>
        <fullName evidence="5">Hemerythrin-like domain-containing protein</fullName>
    </recommendedName>
</protein>
<keyword evidence="2" id="KW-0561">Oxygen transport</keyword>
<evidence type="ECO:0000256" key="1">
    <source>
        <dbReference type="ARBA" id="ARBA00010587"/>
    </source>
</evidence>
<dbReference type="PANTHER" id="PTHR37164">
    <property type="entry name" value="BACTERIOHEMERYTHRIN"/>
    <property type="match status" value="1"/>
</dbReference>
<name>A0A0F7K1C8_9GAMM</name>
<dbReference type="Gene3D" id="1.20.120.50">
    <property type="entry name" value="Hemerythrin-like"/>
    <property type="match status" value="1"/>
</dbReference>
<dbReference type="Pfam" id="PF01814">
    <property type="entry name" value="Hemerythrin"/>
    <property type="match status" value="1"/>
</dbReference>
<evidence type="ECO:0000259" key="5">
    <source>
        <dbReference type="Pfam" id="PF01814"/>
    </source>
</evidence>
<dbReference type="AlphaFoldDB" id="A0A0F7K1C8"/>
<evidence type="ECO:0000256" key="3">
    <source>
        <dbReference type="ARBA" id="ARBA00022723"/>
    </source>
</evidence>
<dbReference type="GO" id="GO:0046872">
    <property type="term" value="F:metal ion binding"/>
    <property type="evidence" value="ECO:0007669"/>
    <property type="project" value="UniProtKB-KW"/>
</dbReference>
<evidence type="ECO:0000313" key="7">
    <source>
        <dbReference type="Proteomes" id="UP000034410"/>
    </source>
</evidence>
<dbReference type="EMBL" id="CP011412">
    <property type="protein sequence ID" value="AKH20975.1"/>
    <property type="molecule type" value="Genomic_DNA"/>
</dbReference>
<keyword evidence="2" id="KW-0813">Transport</keyword>
<dbReference type="GO" id="GO:0005344">
    <property type="term" value="F:oxygen carrier activity"/>
    <property type="evidence" value="ECO:0007669"/>
    <property type="project" value="UniProtKB-KW"/>
</dbReference>
<evidence type="ECO:0000256" key="2">
    <source>
        <dbReference type="ARBA" id="ARBA00022621"/>
    </source>
</evidence>
<keyword evidence="7" id="KW-1185">Reference proteome</keyword>
<dbReference type="KEGG" id="seds:AAY24_12140"/>
<evidence type="ECO:0000313" key="6">
    <source>
        <dbReference type="EMBL" id="AKH20975.1"/>
    </source>
</evidence>
<dbReference type="InterPro" id="IPR012312">
    <property type="entry name" value="Hemerythrin-like"/>
</dbReference>
<keyword evidence="4" id="KW-0408">Iron</keyword>
<dbReference type="Proteomes" id="UP000034410">
    <property type="component" value="Chromosome"/>
</dbReference>
<comment type="similarity">
    <text evidence="1">Belongs to the hemerythrin family.</text>
</comment>
<dbReference type="NCBIfam" id="TIGR02481">
    <property type="entry name" value="hemeryth_dom"/>
    <property type="match status" value="1"/>
</dbReference>
<dbReference type="PANTHER" id="PTHR37164:SF1">
    <property type="entry name" value="BACTERIOHEMERYTHRIN"/>
    <property type="match status" value="1"/>
</dbReference>
<proteinExistence type="inferred from homology"/>
<accession>A0A0F7K1C8</accession>
<organism evidence="6 7">
    <name type="scientific">Sedimenticola thiotaurini</name>
    <dbReference type="NCBI Taxonomy" id="1543721"/>
    <lineage>
        <taxon>Bacteria</taxon>
        <taxon>Pseudomonadati</taxon>
        <taxon>Pseudomonadota</taxon>
        <taxon>Gammaproteobacteria</taxon>
        <taxon>Chromatiales</taxon>
        <taxon>Sedimenticolaceae</taxon>
        <taxon>Sedimenticola</taxon>
    </lineage>
</organism>
<dbReference type="InterPro" id="IPR012827">
    <property type="entry name" value="Hemerythrin_metal-bd"/>
</dbReference>
<gene>
    <name evidence="6" type="ORF">AAY24_12140</name>
</gene>
<reference evidence="6 7" key="1">
    <citation type="journal article" date="2015" name="Genome Announc.">
        <title>Complete Genome Sequence of Sedimenticola thiotaurini Strain SIP-G1, a Polyphosphate- and Polyhydroxyalkanoate-Accumulating Sulfur-Oxidizing Gammaproteobacterium Isolated from Salt Marsh Sediments.</title>
        <authorList>
            <person name="Flood B.E."/>
            <person name="Jones D.S."/>
            <person name="Bailey J.V."/>
        </authorList>
    </citation>
    <scope>NUCLEOTIDE SEQUENCE [LARGE SCALE GENOMIC DNA]</scope>
    <source>
        <strain evidence="6 7">SIP-G1</strain>
    </source>
</reference>
<feature type="domain" description="Hemerythrin-like" evidence="5">
    <location>
        <begin position="14"/>
        <end position="128"/>
    </location>
</feature>
<dbReference type="CDD" id="cd12107">
    <property type="entry name" value="Hemerythrin"/>
    <property type="match status" value="1"/>
</dbReference>
<sequence length="133" mass="15855">MKELIWDKTLSVSVDEIDADHQRLVELLNLFNRAVAEDESPDYREALLEELIACTVWHFRHEERLMLRYHYPDLPAHKAEHQELIDSVIAFQQNYQRDGGKMSEADFEYLEHWLTEHILIMDMKLGEWLTGVM</sequence>
<dbReference type="InterPro" id="IPR050669">
    <property type="entry name" value="Hemerythrin"/>
</dbReference>
<dbReference type="InterPro" id="IPR035938">
    <property type="entry name" value="Hemerythrin-like_sf"/>
</dbReference>
<keyword evidence="3" id="KW-0479">Metal-binding</keyword>
<dbReference type="InterPro" id="IPR016131">
    <property type="entry name" value="Haemerythrin_Fe_BS"/>
</dbReference>
<dbReference type="NCBIfam" id="NF033749">
    <property type="entry name" value="bact_hemeryth"/>
    <property type="match status" value="1"/>
</dbReference>